<comment type="cofactor">
    <cofactor evidence="1">
        <name>L-ascorbate</name>
        <dbReference type="ChEBI" id="CHEBI:38290"/>
    </cofactor>
</comment>
<organism evidence="7">
    <name type="scientific">Brassica cretica</name>
    <name type="common">Mustard</name>
    <dbReference type="NCBI Taxonomy" id="69181"/>
    <lineage>
        <taxon>Eukaryota</taxon>
        <taxon>Viridiplantae</taxon>
        <taxon>Streptophyta</taxon>
        <taxon>Embryophyta</taxon>
        <taxon>Tracheophyta</taxon>
        <taxon>Spermatophyta</taxon>
        <taxon>Magnoliopsida</taxon>
        <taxon>eudicotyledons</taxon>
        <taxon>Gunneridae</taxon>
        <taxon>Pentapetalae</taxon>
        <taxon>rosids</taxon>
        <taxon>malvids</taxon>
        <taxon>Brassicales</taxon>
        <taxon>Brassicaceae</taxon>
        <taxon>Brassiceae</taxon>
        <taxon>Brassica</taxon>
    </lineage>
</organism>
<accession>A0A8S9K675</accession>
<evidence type="ECO:0000256" key="4">
    <source>
        <dbReference type="ARBA" id="ARBA00023002"/>
    </source>
</evidence>
<feature type="non-terminal residue" evidence="7">
    <location>
        <position position="449"/>
    </location>
</feature>
<dbReference type="GO" id="GO:0016705">
    <property type="term" value="F:oxidoreductase activity, acting on paired donors, with incorporation or reduction of molecular oxygen"/>
    <property type="evidence" value="ECO:0007669"/>
    <property type="project" value="InterPro"/>
</dbReference>
<keyword evidence="2" id="KW-0479">Metal-binding</keyword>
<proteinExistence type="predicted"/>
<keyword evidence="5" id="KW-0408">Iron</keyword>
<evidence type="ECO:0000256" key="2">
    <source>
        <dbReference type="ARBA" id="ARBA00022723"/>
    </source>
</evidence>
<evidence type="ECO:0000256" key="3">
    <source>
        <dbReference type="ARBA" id="ARBA00022964"/>
    </source>
</evidence>
<name>A0A8S9K675_BRACR</name>
<dbReference type="GO" id="GO:0031418">
    <property type="term" value="F:L-ascorbic acid binding"/>
    <property type="evidence" value="ECO:0007669"/>
    <property type="project" value="InterPro"/>
</dbReference>
<dbReference type="InterPro" id="IPR006620">
    <property type="entry name" value="Pro_4_hyd_alph"/>
</dbReference>
<evidence type="ECO:0000313" key="7">
    <source>
        <dbReference type="EMBL" id="KAF2589925.1"/>
    </source>
</evidence>
<dbReference type="PANTHER" id="PTHR24014:SF12">
    <property type="entry name" value="FE2OG DIOXYGENASE DOMAIN-CONTAINING PROTEIN"/>
    <property type="match status" value="1"/>
</dbReference>
<reference evidence="7" key="1">
    <citation type="submission" date="2019-12" db="EMBL/GenBank/DDBJ databases">
        <title>Genome sequencing and annotation of Brassica cretica.</title>
        <authorList>
            <person name="Studholme D.J."/>
            <person name="Sarris P.F."/>
        </authorList>
    </citation>
    <scope>NUCLEOTIDE SEQUENCE</scope>
    <source>
        <strain evidence="7">PFS-102/07</strain>
        <tissue evidence="7">Leaf</tissue>
    </source>
</reference>
<dbReference type="GO" id="GO:0051213">
    <property type="term" value="F:dioxygenase activity"/>
    <property type="evidence" value="ECO:0007669"/>
    <property type="project" value="UniProtKB-KW"/>
</dbReference>
<dbReference type="AlphaFoldDB" id="A0A8S9K675"/>
<gene>
    <name evidence="7" type="ORF">F2Q70_00040362</name>
</gene>
<keyword evidence="4" id="KW-0560">Oxidoreductase</keyword>
<protein>
    <recommendedName>
        <fullName evidence="6">Fe2OG dioxygenase domain-containing protein</fullName>
    </recommendedName>
</protein>
<evidence type="ECO:0000256" key="5">
    <source>
        <dbReference type="ARBA" id="ARBA00023004"/>
    </source>
</evidence>
<dbReference type="GO" id="GO:0005506">
    <property type="term" value="F:iron ion binding"/>
    <property type="evidence" value="ECO:0007669"/>
    <property type="project" value="InterPro"/>
</dbReference>
<dbReference type="Pfam" id="PF25238">
    <property type="entry name" value="OGFOD2-like"/>
    <property type="match status" value="1"/>
</dbReference>
<comment type="caution">
    <text evidence="7">The sequence shown here is derived from an EMBL/GenBank/DDBJ whole genome shotgun (WGS) entry which is preliminary data.</text>
</comment>
<keyword evidence="3" id="KW-0223">Dioxygenase</keyword>
<dbReference type="EMBL" id="QGKY02000190">
    <property type="protein sequence ID" value="KAF2589925.1"/>
    <property type="molecule type" value="Genomic_DNA"/>
</dbReference>
<feature type="domain" description="Fe2OG dioxygenase" evidence="6">
    <location>
        <begin position="261"/>
        <end position="360"/>
    </location>
</feature>
<sequence>DRAQTLTNTVKSQFSRRDDEENREDIIHRRGSHRFLQQRRRRTDKHRVAAAASQETLNARLKLRRTPNEEHEPDHYEDLQLDFNPSLFRSLERFLPENLLSSTRIEKARAMSDLLLRYSPESERIRVQKHREYRQNILSSYQRLHEELYTLDPVSFFVPSFLDAVSNTSEENFKSIIGRAAPGIYTFDMLKPQFCQMLIAEVENMEKWFHYSKSSMMRPTTINKFGVVLDDFGLDGMLQKLLGDFISPISQVLFPEVCGTGLDSHHGYAIEYGKYRDTDLGFHVDDSEVTLNVCLGNQFSGGELYFRGVRCDNHVNSEIKENYDYSQVPGQAVLHHGRHRHGARAITAGRLVNLVMWCRSSTFREAKRYQKDFSSWCGGCKLEKHNRQQAAIKATVEEEPPLAKITRDSAKITVEQVHGLMSQVIKDILFSQPDKNPSDPPDPGPMVTS</sequence>
<dbReference type="SMART" id="SM00702">
    <property type="entry name" value="P4Hc"/>
    <property type="match status" value="1"/>
</dbReference>
<dbReference type="Pfam" id="PF18323">
    <property type="entry name" value="CSN5_C"/>
    <property type="match status" value="1"/>
</dbReference>
<dbReference type="PROSITE" id="PS51471">
    <property type="entry name" value="FE2OG_OXY"/>
    <property type="match status" value="1"/>
</dbReference>
<evidence type="ECO:0000259" key="6">
    <source>
        <dbReference type="PROSITE" id="PS51471"/>
    </source>
</evidence>
<dbReference type="Gene3D" id="2.60.120.620">
    <property type="entry name" value="q2cbj1_9rhob like domain"/>
    <property type="match status" value="1"/>
</dbReference>
<dbReference type="InterPro" id="IPR005123">
    <property type="entry name" value="Oxoglu/Fe-dep_dioxygenase_dom"/>
</dbReference>
<dbReference type="InterPro" id="IPR040961">
    <property type="entry name" value="CSN5_C"/>
</dbReference>
<dbReference type="PANTHER" id="PTHR24014">
    <property type="entry name" value="2-OXOGLUTARATE AND IRON-DEPENDENT OXYGENASE DOMAIN-CONTAINING PROTEIN 2"/>
    <property type="match status" value="1"/>
</dbReference>
<evidence type="ECO:0000256" key="1">
    <source>
        <dbReference type="ARBA" id="ARBA00001961"/>
    </source>
</evidence>